<dbReference type="InterPro" id="IPR036271">
    <property type="entry name" value="Tet_transcr_reg_TetR-rel_C_sf"/>
</dbReference>
<keyword evidence="7" id="KW-1185">Reference proteome</keyword>
<feature type="domain" description="HTH tetR-type" evidence="5">
    <location>
        <begin position="11"/>
        <end position="71"/>
    </location>
</feature>
<keyword evidence="1" id="KW-0805">Transcription regulation</keyword>
<dbReference type="EMBL" id="SLWS01000022">
    <property type="protein sequence ID" value="TCO44811.1"/>
    <property type="molecule type" value="Genomic_DNA"/>
</dbReference>
<dbReference type="OrthoDB" id="3190535at2"/>
<dbReference type="AlphaFoldDB" id="A0A4R2IIF7"/>
<feature type="DNA-binding region" description="H-T-H motif" evidence="4">
    <location>
        <begin position="34"/>
        <end position="53"/>
    </location>
</feature>
<dbReference type="GO" id="GO:0003677">
    <property type="term" value="F:DNA binding"/>
    <property type="evidence" value="ECO:0007669"/>
    <property type="project" value="UniProtKB-UniRule"/>
</dbReference>
<name>A0A4R2IIF7_9PSEU</name>
<dbReference type="PANTHER" id="PTHR47506:SF3">
    <property type="entry name" value="HTH-TYPE TRANSCRIPTIONAL REGULATOR LMRA"/>
    <property type="match status" value="1"/>
</dbReference>
<keyword evidence="3" id="KW-0804">Transcription</keyword>
<dbReference type="RefSeq" id="WP_132126308.1">
    <property type="nucleotide sequence ID" value="NZ_SLWS01000022.1"/>
</dbReference>
<evidence type="ECO:0000256" key="4">
    <source>
        <dbReference type="PROSITE-ProRule" id="PRU00335"/>
    </source>
</evidence>
<dbReference type="Proteomes" id="UP000295680">
    <property type="component" value="Unassembled WGS sequence"/>
</dbReference>
<comment type="caution">
    <text evidence="6">The sequence shown here is derived from an EMBL/GenBank/DDBJ whole genome shotgun (WGS) entry which is preliminary data.</text>
</comment>
<dbReference type="SUPFAM" id="SSF48498">
    <property type="entry name" value="Tetracyclin repressor-like, C-terminal domain"/>
    <property type="match status" value="1"/>
</dbReference>
<dbReference type="InterPro" id="IPR009057">
    <property type="entry name" value="Homeodomain-like_sf"/>
</dbReference>
<dbReference type="PROSITE" id="PS50977">
    <property type="entry name" value="HTH_TETR_2"/>
    <property type="match status" value="1"/>
</dbReference>
<accession>A0A4R2IIF7</accession>
<evidence type="ECO:0000313" key="7">
    <source>
        <dbReference type="Proteomes" id="UP000295680"/>
    </source>
</evidence>
<evidence type="ECO:0000259" key="5">
    <source>
        <dbReference type="PROSITE" id="PS50977"/>
    </source>
</evidence>
<reference evidence="6 7" key="1">
    <citation type="submission" date="2019-03" db="EMBL/GenBank/DDBJ databases">
        <title>Genomic Encyclopedia of Type Strains, Phase IV (KMG-IV): sequencing the most valuable type-strain genomes for metagenomic binning, comparative biology and taxonomic classification.</title>
        <authorList>
            <person name="Goeker M."/>
        </authorList>
    </citation>
    <scope>NUCLEOTIDE SEQUENCE [LARGE SCALE GENOMIC DNA]</scope>
    <source>
        <strain evidence="6 7">DSM 45934</strain>
    </source>
</reference>
<protein>
    <submittedName>
        <fullName evidence="6">TetR family transcriptional regulator</fullName>
    </submittedName>
</protein>
<dbReference type="InterPro" id="IPR001647">
    <property type="entry name" value="HTH_TetR"/>
</dbReference>
<organism evidence="6 7">
    <name type="scientific">Actinocrispum wychmicini</name>
    <dbReference type="NCBI Taxonomy" id="1213861"/>
    <lineage>
        <taxon>Bacteria</taxon>
        <taxon>Bacillati</taxon>
        <taxon>Actinomycetota</taxon>
        <taxon>Actinomycetes</taxon>
        <taxon>Pseudonocardiales</taxon>
        <taxon>Pseudonocardiaceae</taxon>
        <taxon>Actinocrispum</taxon>
    </lineage>
</organism>
<sequence length="196" mass="21382">MTDSTPVTSRPGKRDRLVASAADLLHRNGVSATTIADIAHAADVPVGNVYYYFKTKDDLVRAVIRTQADQVGAMLGLVSALPSPAGRLKALVSQWDQMRDVVARYGCPFGTLVSELDRRDDGIDVEAAEPIQRILDWTETQFRHLTPRHARENAIALVAGVQGGALLANSMRDPSLMTGQVRHLERWIDTLAATPN</sequence>
<dbReference type="PRINTS" id="PR00455">
    <property type="entry name" value="HTHTETR"/>
</dbReference>
<evidence type="ECO:0000256" key="3">
    <source>
        <dbReference type="ARBA" id="ARBA00023163"/>
    </source>
</evidence>
<gene>
    <name evidence="6" type="ORF">EV192_12268</name>
</gene>
<dbReference type="SUPFAM" id="SSF46689">
    <property type="entry name" value="Homeodomain-like"/>
    <property type="match status" value="1"/>
</dbReference>
<evidence type="ECO:0000256" key="1">
    <source>
        <dbReference type="ARBA" id="ARBA00023015"/>
    </source>
</evidence>
<dbReference type="Pfam" id="PF00440">
    <property type="entry name" value="TetR_N"/>
    <property type="match status" value="1"/>
</dbReference>
<dbReference type="PANTHER" id="PTHR47506">
    <property type="entry name" value="TRANSCRIPTIONAL REGULATORY PROTEIN"/>
    <property type="match status" value="1"/>
</dbReference>
<dbReference type="Gene3D" id="1.10.357.10">
    <property type="entry name" value="Tetracycline Repressor, domain 2"/>
    <property type="match status" value="1"/>
</dbReference>
<evidence type="ECO:0000313" key="6">
    <source>
        <dbReference type="EMBL" id="TCO44811.1"/>
    </source>
</evidence>
<keyword evidence="2 4" id="KW-0238">DNA-binding</keyword>
<evidence type="ECO:0000256" key="2">
    <source>
        <dbReference type="ARBA" id="ARBA00023125"/>
    </source>
</evidence>
<proteinExistence type="predicted"/>